<dbReference type="Gene3D" id="3.20.20.80">
    <property type="entry name" value="Glycosidases"/>
    <property type="match status" value="1"/>
</dbReference>
<dbReference type="InterPro" id="IPR036779">
    <property type="entry name" value="LysM_dom_sf"/>
</dbReference>
<evidence type="ECO:0000256" key="7">
    <source>
        <dbReference type="ARBA" id="ARBA00022801"/>
    </source>
</evidence>
<evidence type="ECO:0000256" key="4">
    <source>
        <dbReference type="ARBA" id="ARBA00012729"/>
    </source>
</evidence>
<evidence type="ECO:0000256" key="12">
    <source>
        <dbReference type="ARBA" id="ARBA00023326"/>
    </source>
</evidence>
<keyword evidence="8" id="KW-0146">Chitin degradation</keyword>
<keyword evidence="11 15" id="KW-0326">Glycosidase</keyword>
<keyword evidence="7 15" id="KW-0378">Hydrolase</keyword>
<dbReference type="InterPro" id="IPR017946">
    <property type="entry name" value="PLC-like_Pdiesterase_TIM-brl"/>
</dbReference>
<dbReference type="InterPro" id="IPR029070">
    <property type="entry name" value="Chitinase_insertion_sf"/>
</dbReference>
<evidence type="ECO:0000256" key="6">
    <source>
        <dbReference type="ARBA" id="ARBA00022669"/>
    </source>
</evidence>
<keyword evidence="16" id="KW-0732">Signal</keyword>
<comment type="caution">
    <text evidence="14">Lacks conserved residue(s) required for the propagation of feature annotation.</text>
</comment>
<keyword evidence="12" id="KW-0624">Polysaccharide degradation</keyword>
<dbReference type="InterPro" id="IPR011583">
    <property type="entry name" value="Chitinase_II/V-like_cat"/>
</dbReference>
<organism evidence="20 21">
    <name type="scientific">Akanthomyces lecanii RCEF 1005</name>
    <dbReference type="NCBI Taxonomy" id="1081108"/>
    <lineage>
        <taxon>Eukaryota</taxon>
        <taxon>Fungi</taxon>
        <taxon>Dikarya</taxon>
        <taxon>Ascomycota</taxon>
        <taxon>Pezizomycotina</taxon>
        <taxon>Sordariomycetes</taxon>
        <taxon>Hypocreomycetidae</taxon>
        <taxon>Hypocreales</taxon>
        <taxon>Cordycipitaceae</taxon>
        <taxon>Akanthomyces</taxon>
        <taxon>Cordyceps confragosa</taxon>
    </lineage>
</organism>
<evidence type="ECO:0000259" key="19">
    <source>
        <dbReference type="PROSITE" id="PS51910"/>
    </source>
</evidence>
<feature type="domain" description="LysM" evidence="18">
    <location>
        <begin position="281"/>
        <end position="327"/>
    </location>
</feature>
<comment type="similarity">
    <text evidence="13">Belongs to the secreted LysM effector family.</text>
</comment>
<feature type="disulfide bond" evidence="14">
    <location>
        <begin position="471"/>
        <end position="475"/>
    </location>
</feature>
<dbReference type="SUPFAM" id="SSF57016">
    <property type="entry name" value="Plant lectins/antimicrobial peptides"/>
    <property type="match status" value="1"/>
</dbReference>
<dbReference type="GO" id="GO:0008843">
    <property type="term" value="F:endochitinase activity"/>
    <property type="evidence" value="ECO:0007669"/>
    <property type="project" value="UniProtKB-EC"/>
</dbReference>
<evidence type="ECO:0000256" key="10">
    <source>
        <dbReference type="ARBA" id="ARBA00023277"/>
    </source>
</evidence>
<keyword evidence="10" id="KW-0119">Carbohydrate metabolism</keyword>
<keyword evidence="5" id="KW-0964">Secreted</keyword>
<dbReference type="Proteomes" id="UP000076881">
    <property type="component" value="Unassembled WGS sequence"/>
</dbReference>
<dbReference type="GO" id="GO:0005576">
    <property type="term" value="C:extracellular region"/>
    <property type="evidence" value="ECO:0007669"/>
    <property type="project" value="UniProtKB-SubCell"/>
</dbReference>
<evidence type="ECO:0000259" key="17">
    <source>
        <dbReference type="PROSITE" id="PS50941"/>
    </source>
</evidence>
<proteinExistence type="inferred from homology"/>
<feature type="domain" description="GH18" evidence="19">
    <location>
        <begin position="488"/>
        <end position="850"/>
    </location>
</feature>
<evidence type="ECO:0000313" key="21">
    <source>
        <dbReference type="Proteomes" id="UP000076881"/>
    </source>
</evidence>
<dbReference type="InterPro" id="IPR001223">
    <property type="entry name" value="Glyco_hydro18_cat"/>
</dbReference>
<feature type="domain" description="Chitin-binding type-1" evidence="17">
    <location>
        <begin position="407"/>
        <end position="477"/>
    </location>
</feature>
<evidence type="ECO:0000256" key="5">
    <source>
        <dbReference type="ARBA" id="ARBA00022525"/>
    </source>
</evidence>
<dbReference type="InterPro" id="IPR017853">
    <property type="entry name" value="GH"/>
</dbReference>
<dbReference type="PANTHER" id="PTHR47700:SF2">
    <property type="entry name" value="CHITINASE"/>
    <property type="match status" value="1"/>
</dbReference>
<evidence type="ECO:0000313" key="20">
    <source>
        <dbReference type="EMBL" id="OAA69369.1"/>
    </source>
</evidence>
<keyword evidence="21" id="KW-1185">Reference proteome</keyword>
<evidence type="ECO:0000259" key="18">
    <source>
        <dbReference type="PROSITE" id="PS51782"/>
    </source>
</evidence>
<dbReference type="Pfam" id="PF01476">
    <property type="entry name" value="LysM"/>
    <property type="match status" value="1"/>
</dbReference>
<dbReference type="InterPro" id="IPR018392">
    <property type="entry name" value="LysM"/>
</dbReference>
<dbReference type="PANTHER" id="PTHR47700">
    <property type="entry name" value="V CHITINASE, PUTATIVE (AFU_ORTHOLOGUE AFUA_6G13720)-RELATED"/>
    <property type="match status" value="1"/>
</dbReference>
<dbReference type="GO" id="GO:0008061">
    <property type="term" value="F:chitin binding"/>
    <property type="evidence" value="ECO:0007669"/>
    <property type="project" value="UniProtKB-UniRule"/>
</dbReference>
<evidence type="ECO:0000256" key="15">
    <source>
        <dbReference type="RuleBase" id="RU000489"/>
    </source>
</evidence>
<dbReference type="Gene3D" id="3.30.60.10">
    <property type="entry name" value="Endochitinase-like"/>
    <property type="match status" value="1"/>
</dbReference>
<keyword evidence="9" id="KW-0843">Virulence</keyword>
<dbReference type="InterPro" id="IPR036861">
    <property type="entry name" value="Endochitinase-like_sf"/>
</dbReference>
<dbReference type="SUPFAM" id="SSF54106">
    <property type="entry name" value="LysM domain"/>
    <property type="match status" value="1"/>
</dbReference>
<evidence type="ECO:0000256" key="9">
    <source>
        <dbReference type="ARBA" id="ARBA00023026"/>
    </source>
</evidence>
<feature type="disulfide bond" evidence="14">
    <location>
        <begin position="432"/>
        <end position="444"/>
    </location>
</feature>
<dbReference type="Gene3D" id="3.20.20.190">
    <property type="entry name" value="Phosphatidylinositol (PI) phosphodiesterase"/>
    <property type="match status" value="1"/>
</dbReference>
<accession>A0A162MS33</accession>
<dbReference type="PROSITE" id="PS01095">
    <property type="entry name" value="GH18_1"/>
    <property type="match status" value="1"/>
</dbReference>
<feature type="chain" id="PRO_5007837706" description="chitinase" evidence="16">
    <location>
        <begin position="24"/>
        <end position="1417"/>
    </location>
</feature>
<dbReference type="EC" id="3.2.1.14" evidence="4"/>
<dbReference type="SMART" id="SM00257">
    <property type="entry name" value="LysM"/>
    <property type="match status" value="2"/>
</dbReference>
<evidence type="ECO:0000256" key="8">
    <source>
        <dbReference type="ARBA" id="ARBA00023024"/>
    </source>
</evidence>
<dbReference type="PROSITE" id="PS51782">
    <property type="entry name" value="LYSM"/>
    <property type="match status" value="2"/>
</dbReference>
<comment type="caution">
    <text evidence="20">The sequence shown here is derived from an EMBL/GenBank/DDBJ whole genome shotgun (WGS) entry which is preliminary data.</text>
</comment>
<comment type="subcellular location">
    <subcellularLocation>
        <location evidence="2">Secreted</location>
    </subcellularLocation>
</comment>
<feature type="disulfide bond" evidence="14">
    <location>
        <begin position="437"/>
        <end position="451"/>
    </location>
</feature>
<comment type="similarity">
    <text evidence="3">Belongs to the glycosyl hydrolase 18 family. Chitinase class V subfamily.</text>
</comment>
<evidence type="ECO:0000256" key="3">
    <source>
        <dbReference type="ARBA" id="ARBA00008682"/>
    </source>
</evidence>
<dbReference type="SMART" id="SM00636">
    <property type="entry name" value="Glyco_18"/>
    <property type="match status" value="1"/>
</dbReference>
<dbReference type="PROSITE" id="PS51910">
    <property type="entry name" value="GH18_2"/>
    <property type="match status" value="1"/>
</dbReference>
<dbReference type="STRING" id="1081108.A0A162MS33"/>
<dbReference type="EMBL" id="AZHF01000011">
    <property type="protein sequence ID" value="OAA69369.1"/>
    <property type="molecule type" value="Genomic_DNA"/>
</dbReference>
<comment type="catalytic activity">
    <reaction evidence="1">
        <text>Random endo-hydrolysis of N-acetyl-beta-D-glucosaminide (1-&gt;4)-beta-linkages in chitin and chitodextrins.</text>
        <dbReference type="EC" id="3.2.1.14"/>
    </reaction>
</comment>
<evidence type="ECO:0000256" key="13">
    <source>
        <dbReference type="ARBA" id="ARBA00044955"/>
    </source>
</evidence>
<dbReference type="InterPro" id="IPR001579">
    <property type="entry name" value="Glyco_hydro_18_chit_AS"/>
</dbReference>
<dbReference type="PROSITE" id="PS50941">
    <property type="entry name" value="CHIT_BIND_I_2"/>
    <property type="match status" value="1"/>
</dbReference>
<dbReference type="InterPro" id="IPR001002">
    <property type="entry name" value="Chitin-bd_1"/>
</dbReference>
<dbReference type="OrthoDB" id="73875at2759"/>
<dbReference type="GO" id="GO:0006629">
    <property type="term" value="P:lipid metabolic process"/>
    <property type="evidence" value="ECO:0007669"/>
    <property type="project" value="InterPro"/>
</dbReference>
<dbReference type="SUPFAM" id="SSF51445">
    <property type="entry name" value="(Trans)glycosidases"/>
    <property type="match status" value="1"/>
</dbReference>
<evidence type="ECO:0000256" key="16">
    <source>
        <dbReference type="SAM" id="SignalP"/>
    </source>
</evidence>
<gene>
    <name evidence="20" type="ORF">LEL_10245</name>
</gene>
<evidence type="ECO:0000256" key="1">
    <source>
        <dbReference type="ARBA" id="ARBA00000822"/>
    </source>
</evidence>
<dbReference type="GO" id="GO:0008081">
    <property type="term" value="F:phosphoric diester hydrolase activity"/>
    <property type="evidence" value="ECO:0007669"/>
    <property type="project" value="InterPro"/>
</dbReference>
<reference evidence="20 21" key="1">
    <citation type="journal article" date="2016" name="Genome Biol. Evol.">
        <title>Divergent and convergent evolution of fungal pathogenicity.</title>
        <authorList>
            <person name="Shang Y."/>
            <person name="Xiao G."/>
            <person name="Zheng P."/>
            <person name="Cen K."/>
            <person name="Zhan S."/>
            <person name="Wang C."/>
        </authorList>
    </citation>
    <scope>NUCLEOTIDE SEQUENCE [LARGE SCALE GENOMIC DNA]</scope>
    <source>
        <strain evidence="20 21">RCEF 1005</strain>
    </source>
</reference>
<dbReference type="SUPFAM" id="SSF54556">
    <property type="entry name" value="Chitinase insertion domain"/>
    <property type="match status" value="1"/>
</dbReference>
<sequence length="1417" mass="154328">MQYYTSAALAALTGVGLLPLASGITTGFGDYADLCPVACTPNPSQWTKYHGIDRLSGCEADLLFDFNTLLKQVDSNTIFRTCSLASDASAPIDLAELASSNTLSVDSGCGAKMKQQNVTIATSDTGTAQDKSASNVARGDVEAATNNLATYLKDHASCGSSTLFSKVNNAVVGLYSGADVQQASAAALLERFGINISSGRTILQTCGNSGSGADTTVGIVSGSLQELGDSLHSSVRAWANGTCVEGLGASSTPHMLSVLVSSTAASNSTTSAAANRRGECRDTQVHTGDSCGSLASRCGISGPAFEKYNSGVKNLCSTLKDKQYVCCSSGTLPDHRPKPGSDGSCNVHKIEKNDGCWAIADKFGITQDDIEKFNKKTWGWAGCDHLQPDQLICLSTGRPPFPLPVEGAKCGPMKPGSKPIAGDDDYSKVSPCPLNACCDTWGFCGITDDFCTKTPADTGAPGTAKEGTNGCISNCGTDIKKSDPPSSFMKIAYYEAWNFERDCLHMNVDAIKGDYTHIHFAFATVDKNWGVSLDKNIQKQFDRFKSMKGPKKILSFGGWAFSTEPDTYQRFRDATKAENRDKFASSVAKFVSDNSLDGLDFDWEYPGAPDIPNVPPGSTDEGSNYLAFLKVLKGKLAKGKSVSIALPSSFWYLQAYPVKDLNSAVDYFIYMTYDLHGQWDYNNKYTTPGCANGNCIRSHVNITETKTSLAMATKAGLSSNKVVVGVASYGRSFRLQRPGCFTPDCLFTGSPTQSDAFQGRCTNTSGYISNAELKEIADKKKYSYVKSWYDKDSDSNIMVYGDGAKHDWVAYMDDDIKGKRVDLYKGYNMAGTTDWAVDLDEFLKDDGGNPDDPTNDPSKLTCKDAKMSYKNQDISPIYFDTYGDALTTYVVIVNLTPHKFKMTSTSHYQYDIDFKDVYPGSMMQGAFSRGSGGSPVDDHAEIYYDVEGTDKKFVIRLTNNDKGTGTFERVICDLRGIGIGSRELNVPGQVPLVITGSKRAGFRSSLLVDQKVAGWMQSIKDTIKDRRVKDVVLPGTHDSAMSTISHKLITAADSPNTQTQGMSIYDQLRLGARWFDLRVISVHGTSGLEGSYDFYGAHVNDETMAACIGNTGQSLDDIVSDINKFTSENPGEVMFFRVRYMVGIRKVPSLGPIHWGGDDWSDLYDDFLDRMRKVNNRCLNIDGDFGGKKMGTFMDMNGGKGCVIFLLSPTDFNGNPYRPEYGLYDAGKLVITDDWADTESTKDMVNRETKDWQDPLKYINIHIGQWLLTSQGIDAVSWDNYYEAMQVNPLIYSHGVNEMSPTAWPGVLMVDYLGETWYAGHDFADTGAELATLAVGLNQYMLSENCDVSSIYPPLLDYPEGYKDKSANQAMSKLDAADEEQWNGFIFANGTVIDHPSPDVGVYNGPHKDDAIITYYS</sequence>
<dbReference type="CDD" id="cd00035">
    <property type="entry name" value="ChtBD1"/>
    <property type="match status" value="1"/>
</dbReference>
<evidence type="ECO:0000256" key="2">
    <source>
        <dbReference type="ARBA" id="ARBA00004613"/>
    </source>
</evidence>
<feature type="signal peptide" evidence="16">
    <location>
        <begin position="1"/>
        <end position="23"/>
    </location>
</feature>
<dbReference type="InterPro" id="IPR053214">
    <property type="entry name" value="LysM12-like"/>
</dbReference>
<dbReference type="Gene3D" id="3.10.50.10">
    <property type="match status" value="1"/>
</dbReference>
<feature type="domain" description="LysM" evidence="18">
    <location>
        <begin position="346"/>
        <end position="394"/>
    </location>
</feature>
<dbReference type="SMART" id="SM00270">
    <property type="entry name" value="ChtBD1"/>
    <property type="match status" value="1"/>
</dbReference>
<dbReference type="Gene3D" id="3.10.350.10">
    <property type="entry name" value="LysM domain"/>
    <property type="match status" value="2"/>
</dbReference>
<dbReference type="GO" id="GO:0006032">
    <property type="term" value="P:chitin catabolic process"/>
    <property type="evidence" value="ECO:0007669"/>
    <property type="project" value="UniProtKB-KW"/>
</dbReference>
<dbReference type="Pfam" id="PF00704">
    <property type="entry name" value="Glyco_hydro_18"/>
    <property type="match status" value="1"/>
</dbReference>
<keyword evidence="6 14" id="KW-0147">Chitin-binding</keyword>
<name>A0A162MS33_CORDF</name>
<dbReference type="CDD" id="cd02878">
    <property type="entry name" value="GH18_zymocin_alpha"/>
    <property type="match status" value="1"/>
</dbReference>
<evidence type="ECO:0000256" key="11">
    <source>
        <dbReference type="ARBA" id="ARBA00023295"/>
    </source>
</evidence>
<dbReference type="Pfam" id="PF00187">
    <property type="entry name" value="Chitin_bind_1"/>
    <property type="match status" value="1"/>
</dbReference>
<dbReference type="SUPFAM" id="SSF51695">
    <property type="entry name" value="PLC-like phosphodiesterases"/>
    <property type="match status" value="1"/>
</dbReference>
<keyword evidence="14" id="KW-1015">Disulfide bond</keyword>
<dbReference type="GO" id="GO:0000272">
    <property type="term" value="P:polysaccharide catabolic process"/>
    <property type="evidence" value="ECO:0007669"/>
    <property type="project" value="UniProtKB-KW"/>
</dbReference>
<protein>
    <recommendedName>
        <fullName evidence="4">chitinase</fullName>
        <ecNumber evidence="4">3.2.1.14</ecNumber>
    </recommendedName>
</protein>
<evidence type="ECO:0000256" key="14">
    <source>
        <dbReference type="PROSITE-ProRule" id="PRU00261"/>
    </source>
</evidence>